<accession>A0ABW0ISL9</accession>
<comment type="caution">
    <text evidence="1">The sequence shown here is derived from an EMBL/GenBank/DDBJ whole genome shotgun (WGS) entry which is preliminary data.</text>
</comment>
<proteinExistence type="predicted"/>
<sequence>MTSAIVRAQIEHCAVWVAAEIGDDDVAAQEAFDDAFAVLTETHPASMEEAAARLRFLAYVGNVYAGCEGIGAKVRAGMLMVAAWLALAATARSCDNTSSRERAS</sequence>
<evidence type="ECO:0000313" key="1">
    <source>
        <dbReference type="EMBL" id="MFC5421032.1"/>
    </source>
</evidence>
<gene>
    <name evidence="1" type="ORF">ACFPOB_15855</name>
</gene>
<reference evidence="2" key="1">
    <citation type="journal article" date="2019" name="Int. J. Syst. Evol. Microbiol.">
        <title>The Global Catalogue of Microorganisms (GCM) 10K type strain sequencing project: providing services to taxonomists for standard genome sequencing and annotation.</title>
        <authorList>
            <consortium name="The Broad Institute Genomics Platform"/>
            <consortium name="The Broad Institute Genome Sequencing Center for Infectious Disease"/>
            <person name="Wu L."/>
            <person name="Ma J."/>
        </authorList>
    </citation>
    <scope>NUCLEOTIDE SEQUENCE [LARGE SCALE GENOMIC DNA]</scope>
    <source>
        <strain evidence="2">NCAIM B.01391</strain>
    </source>
</reference>
<dbReference type="Proteomes" id="UP001596053">
    <property type="component" value="Unassembled WGS sequence"/>
</dbReference>
<protein>
    <submittedName>
        <fullName evidence="1">Uncharacterized protein</fullName>
    </submittedName>
</protein>
<dbReference type="RefSeq" id="WP_377799378.1">
    <property type="nucleotide sequence ID" value="NZ_JBHSLW010000025.1"/>
</dbReference>
<evidence type="ECO:0000313" key="2">
    <source>
        <dbReference type="Proteomes" id="UP001596053"/>
    </source>
</evidence>
<organism evidence="1 2">
    <name type="scientific">Bosea eneae</name>
    <dbReference type="NCBI Taxonomy" id="151454"/>
    <lineage>
        <taxon>Bacteria</taxon>
        <taxon>Pseudomonadati</taxon>
        <taxon>Pseudomonadota</taxon>
        <taxon>Alphaproteobacteria</taxon>
        <taxon>Hyphomicrobiales</taxon>
        <taxon>Boseaceae</taxon>
        <taxon>Bosea</taxon>
    </lineage>
</organism>
<keyword evidence="2" id="KW-1185">Reference proteome</keyword>
<dbReference type="EMBL" id="JBHSLW010000025">
    <property type="protein sequence ID" value="MFC5421032.1"/>
    <property type="molecule type" value="Genomic_DNA"/>
</dbReference>
<name>A0ABW0ISL9_9HYPH</name>